<keyword evidence="3 7" id="KW-0694">RNA-binding</keyword>
<dbReference type="GO" id="GO:0005737">
    <property type="term" value="C:cytoplasm"/>
    <property type="evidence" value="ECO:0007669"/>
    <property type="project" value="UniProtKB-ARBA"/>
</dbReference>
<dbReference type="SUPFAM" id="SSF54211">
    <property type="entry name" value="Ribosomal protein S5 domain 2-like"/>
    <property type="match status" value="1"/>
</dbReference>
<keyword evidence="4 7" id="KW-0689">Ribosomal protein</keyword>
<dbReference type="Gene3D" id="3.30.230.10">
    <property type="match status" value="1"/>
</dbReference>
<evidence type="ECO:0000256" key="8">
    <source>
        <dbReference type="RuleBase" id="RU003823"/>
    </source>
</evidence>
<dbReference type="InterPro" id="IPR000851">
    <property type="entry name" value="Ribosomal_uS5"/>
</dbReference>
<dbReference type="GO" id="GO:0015935">
    <property type="term" value="C:small ribosomal subunit"/>
    <property type="evidence" value="ECO:0007669"/>
    <property type="project" value="InterPro"/>
</dbReference>
<keyword evidence="5 7" id="KW-0687">Ribonucleoprotein</keyword>
<dbReference type="GO" id="GO:0003735">
    <property type="term" value="F:structural constituent of ribosome"/>
    <property type="evidence" value="ECO:0007669"/>
    <property type="project" value="UniProtKB-UniRule"/>
</dbReference>
<dbReference type="PROSITE" id="PS50881">
    <property type="entry name" value="S5_DSRBD"/>
    <property type="match status" value="1"/>
</dbReference>
<dbReference type="SUPFAM" id="SSF54768">
    <property type="entry name" value="dsRNA-binding domain-like"/>
    <property type="match status" value="1"/>
</dbReference>
<dbReference type="FunFam" id="3.30.230.10:FF:000002">
    <property type="entry name" value="30S ribosomal protein S5"/>
    <property type="match status" value="1"/>
</dbReference>
<dbReference type="PANTHER" id="PTHR48277:SF1">
    <property type="entry name" value="MITOCHONDRIAL RIBOSOMAL PROTEIN S5"/>
    <property type="match status" value="1"/>
</dbReference>
<evidence type="ECO:0000256" key="1">
    <source>
        <dbReference type="ARBA" id="ARBA00008945"/>
    </source>
</evidence>
<dbReference type="InterPro" id="IPR013810">
    <property type="entry name" value="Ribosomal_uS5_N"/>
</dbReference>
<dbReference type="Pfam" id="PF00333">
    <property type="entry name" value="Ribosomal_S5"/>
    <property type="match status" value="1"/>
</dbReference>
<dbReference type="FunFam" id="3.30.160.20:FF:000001">
    <property type="entry name" value="30S ribosomal protein S5"/>
    <property type="match status" value="1"/>
</dbReference>
<evidence type="ECO:0000256" key="6">
    <source>
        <dbReference type="ARBA" id="ARBA00035255"/>
    </source>
</evidence>
<dbReference type="InterPro" id="IPR005712">
    <property type="entry name" value="Ribosomal_uS5_bac-type"/>
</dbReference>
<comment type="function">
    <text evidence="7">Located at the back of the 30S subunit body where it stabilizes the conformation of the head with respect to the body.</text>
</comment>
<dbReference type="AlphaFoldDB" id="A0A0D2JE50"/>
<protein>
    <recommendedName>
        <fullName evidence="6 7">Small ribosomal subunit protein uS5</fullName>
    </recommendedName>
</protein>
<dbReference type="InterPro" id="IPR014721">
    <property type="entry name" value="Ribsml_uS5_D2-typ_fold_subgr"/>
</dbReference>
<reference evidence="10 11" key="1">
    <citation type="journal article" date="2013" name="Proc. Natl. Acad. Sci. U.S.A.">
        <title>Candidate phylum TM6 genome recovered from a hospital sink biofilm provides genomic insights into this uncultivated phylum.</title>
        <authorList>
            <person name="McLean J.S."/>
            <person name="Lombardo M.J."/>
            <person name="Badger J.H."/>
            <person name="Edlund A."/>
            <person name="Novotny M."/>
            <person name="Yee-Greenbaum J."/>
            <person name="Vyahhi N."/>
            <person name="Hall A.P."/>
            <person name="Yang Y."/>
            <person name="Dupont C.L."/>
            <person name="Ziegler M.G."/>
            <person name="Chitsaz H."/>
            <person name="Allen A.E."/>
            <person name="Yooseph S."/>
            <person name="Tesler G."/>
            <person name="Pevzner P.A."/>
            <person name="Friedman R.M."/>
            <person name="Nealson K.H."/>
            <person name="Venter J.C."/>
            <person name="Lasken R.S."/>
        </authorList>
    </citation>
    <scope>NUCLEOTIDE SEQUENCE [LARGE SCALE GENOMIC DNA]</scope>
    <source>
        <strain evidence="10 11">TM6SC1</strain>
    </source>
</reference>
<evidence type="ECO:0000259" key="9">
    <source>
        <dbReference type="PROSITE" id="PS50881"/>
    </source>
</evidence>
<keyword evidence="11" id="KW-1185">Reference proteome</keyword>
<evidence type="ECO:0000256" key="4">
    <source>
        <dbReference type="ARBA" id="ARBA00022980"/>
    </source>
</evidence>
<comment type="similarity">
    <text evidence="1 7 8">Belongs to the universal ribosomal protein uS5 family.</text>
</comment>
<evidence type="ECO:0000256" key="3">
    <source>
        <dbReference type="ARBA" id="ARBA00022884"/>
    </source>
</evidence>
<dbReference type="InterPro" id="IPR005324">
    <property type="entry name" value="Ribosomal_uS5_C"/>
</dbReference>
<dbReference type="STRING" id="1306947.J120_03280"/>
<evidence type="ECO:0000256" key="2">
    <source>
        <dbReference type="ARBA" id="ARBA00022730"/>
    </source>
</evidence>
<evidence type="ECO:0000256" key="5">
    <source>
        <dbReference type="ARBA" id="ARBA00023274"/>
    </source>
</evidence>
<organism evidence="10 11">
    <name type="scientific">candidate division TM6 bacterium JCVI TM6SC1</name>
    <dbReference type="NCBI Taxonomy" id="1306947"/>
    <lineage>
        <taxon>Bacteria</taxon>
        <taxon>Candidatus Babelota</taxon>
        <taxon>Vermiphilus</taxon>
    </lineage>
</organism>
<comment type="function">
    <text evidence="7">With S4 and S12 plays an important role in translational accuracy.</text>
</comment>
<proteinExistence type="inferred from homology"/>
<dbReference type="GO" id="GO:0019843">
    <property type="term" value="F:rRNA binding"/>
    <property type="evidence" value="ECO:0007669"/>
    <property type="project" value="UniProtKB-UniRule"/>
</dbReference>
<dbReference type="Proteomes" id="UP000032214">
    <property type="component" value="Unassembled WGS sequence"/>
</dbReference>
<gene>
    <name evidence="7" type="primary">rpsE</name>
    <name evidence="10" type="ORF">J120_03280</name>
</gene>
<dbReference type="PANTHER" id="PTHR48277">
    <property type="entry name" value="MITOCHONDRIAL RIBOSOMAL PROTEIN S5"/>
    <property type="match status" value="1"/>
</dbReference>
<comment type="domain">
    <text evidence="7">The N-terminal domain interacts with the head of the 30S subunit; the C-terminal domain interacts with the body and contacts protein S4. The interaction surface between S4 and S5 is involved in control of translational fidelity.</text>
</comment>
<dbReference type="GO" id="GO:0042254">
    <property type="term" value="P:ribosome biogenesis"/>
    <property type="evidence" value="ECO:0007669"/>
    <property type="project" value="UniProtKB-ARBA"/>
</dbReference>
<dbReference type="InterPro" id="IPR020568">
    <property type="entry name" value="Ribosomal_Su5_D2-typ_SF"/>
</dbReference>
<dbReference type="Gene3D" id="3.30.160.20">
    <property type="match status" value="1"/>
</dbReference>
<name>A0A0D2JE50_9BACT</name>
<sequence>MADLRKEEKNNTMVDYVVHVNRVTKVTKGGKRFSFSALVVSGDQQGNIGLGMGKSREVSLAIQKATNQARKNMIYVPRRGRTVPYRVEGRHCSSKVVICSASKGTGVIAGGAVRFVMEGVGIQDVLAKSFGSNNRLNVVKATFNALSKLRTVQTLARQRGKTINELVRGIDNGTAE</sequence>
<evidence type="ECO:0000313" key="10">
    <source>
        <dbReference type="EMBL" id="KIX85301.1"/>
    </source>
</evidence>
<dbReference type="GO" id="GO:0006412">
    <property type="term" value="P:translation"/>
    <property type="evidence" value="ECO:0007669"/>
    <property type="project" value="UniProtKB-UniRule"/>
</dbReference>
<dbReference type="NCBIfam" id="TIGR01021">
    <property type="entry name" value="rpsE_bact"/>
    <property type="match status" value="1"/>
</dbReference>
<evidence type="ECO:0000313" key="11">
    <source>
        <dbReference type="Proteomes" id="UP000032214"/>
    </source>
</evidence>
<dbReference type="HAMAP" id="MF_01307_B">
    <property type="entry name" value="Ribosomal_uS5_B"/>
    <property type="match status" value="1"/>
</dbReference>
<dbReference type="EMBL" id="ARQD01000002">
    <property type="protein sequence ID" value="KIX85301.1"/>
    <property type="molecule type" value="Genomic_DNA"/>
</dbReference>
<dbReference type="eggNOG" id="COG0098">
    <property type="taxonomic scope" value="Bacteria"/>
</dbReference>
<feature type="domain" description="S5 DRBM" evidence="9">
    <location>
        <begin position="13"/>
        <end position="76"/>
    </location>
</feature>
<keyword evidence="2 7" id="KW-0699">rRNA-binding</keyword>
<comment type="caution">
    <text evidence="10">The sequence shown here is derived from an EMBL/GenBank/DDBJ whole genome shotgun (WGS) entry which is preliminary data.</text>
</comment>
<dbReference type="Pfam" id="PF03719">
    <property type="entry name" value="Ribosomal_S5_C"/>
    <property type="match status" value="1"/>
</dbReference>
<evidence type="ECO:0000256" key="7">
    <source>
        <dbReference type="HAMAP-Rule" id="MF_01307"/>
    </source>
</evidence>
<comment type="subunit">
    <text evidence="7">Part of the 30S ribosomal subunit. Contacts proteins S4 and S8.</text>
</comment>
<accession>A0A0D2JE50</accession>